<comment type="caution">
    <text evidence="2">The sequence shown here is derived from an EMBL/GenBank/DDBJ whole genome shotgun (WGS) entry which is preliminary data.</text>
</comment>
<accession>A0A1C7NRZ1</accession>
<evidence type="ECO:0000256" key="1">
    <source>
        <dbReference type="SAM" id="MobiDB-lite"/>
    </source>
</evidence>
<dbReference type="InParanoid" id="A0A1C7NRZ1"/>
<feature type="region of interest" description="Disordered" evidence="1">
    <location>
        <begin position="206"/>
        <end position="242"/>
    </location>
</feature>
<gene>
    <name evidence="2" type="ORF">A0J61_00166</name>
</gene>
<proteinExistence type="predicted"/>
<dbReference type="Proteomes" id="UP000093000">
    <property type="component" value="Unassembled WGS sequence"/>
</dbReference>
<evidence type="ECO:0000313" key="3">
    <source>
        <dbReference type="Proteomes" id="UP000093000"/>
    </source>
</evidence>
<evidence type="ECO:0000313" key="2">
    <source>
        <dbReference type="EMBL" id="OBZ91788.1"/>
    </source>
</evidence>
<dbReference type="AlphaFoldDB" id="A0A1C7NRZ1"/>
<reference evidence="2 3" key="1">
    <citation type="submission" date="2016-03" db="EMBL/GenBank/DDBJ databases">
        <title>Choanephora cucurbitarum.</title>
        <authorList>
            <person name="Min B."/>
            <person name="Park H."/>
            <person name="Park J.-H."/>
            <person name="Shin H.-D."/>
            <person name="Choi I.-G."/>
        </authorList>
    </citation>
    <scope>NUCLEOTIDE SEQUENCE [LARGE SCALE GENOMIC DNA]</scope>
    <source>
        <strain evidence="2 3">KUS-F28377</strain>
    </source>
</reference>
<organism evidence="2 3">
    <name type="scientific">Choanephora cucurbitarum</name>
    <dbReference type="NCBI Taxonomy" id="101091"/>
    <lineage>
        <taxon>Eukaryota</taxon>
        <taxon>Fungi</taxon>
        <taxon>Fungi incertae sedis</taxon>
        <taxon>Mucoromycota</taxon>
        <taxon>Mucoromycotina</taxon>
        <taxon>Mucoromycetes</taxon>
        <taxon>Mucorales</taxon>
        <taxon>Mucorineae</taxon>
        <taxon>Choanephoraceae</taxon>
        <taxon>Choanephoroideae</taxon>
        <taxon>Choanephora</taxon>
    </lineage>
</organism>
<protein>
    <submittedName>
        <fullName evidence="2">Uncharacterized protein</fullName>
    </submittedName>
</protein>
<dbReference type="EMBL" id="LUGH01000003">
    <property type="protein sequence ID" value="OBZ91788.1"/>
    <property type="molecule type" value="Genomic_DNA"/>
</dbReference>
<sequence>MNHTPIVRHHPYAYCDGKSNSIEQKLSQYTRPELQQLQQKNVQLLSNDSMVNTLPDKGAKLKEINAIIDRLLLDSRTISASDDITVENTDTLDCPLTKKLDEMTVLTSHQGARKRSVDLANQQANHHHPVNSLLVKRSHHQRPSLSIFQHYIQPQQSNDSQDKTHNAKVRMLSLDESMTLQQQQQFSVQQSERSLDYRRPSKQLLNSLNLPADVIEDEDSDQYEFQSKTDEEEEEGKHMIID</sequence>
<dbReference type="OrthoDB" id="2408655at2759"/>
<keyword evidence="3" id="KW-1185">Reference proteome</keyword>
<name>A0A1C7NRZ1_9FUNG</name>